<sequence length="126" mass="13754">MPHAKNAIHWFEIPVMNFERARQFYSAILQADIREYFQGADRRGLLQFDAAEGGVGGAIVQGPDFLSSQRGCLVYLYCGTGVAGVLERVVAAGGRIEREAAPFPDAGRYAIILDSEGNRVALYGDE</sequence>
<dbReference type="RefSeq" id="WP_119076836.1">
    <property type="nucleotide sequence ID" value="NZ_CP029600.1"/>
</dbReference>
<keyword evidence="3" id="KW-1185">Reference proteome</keyword>
<evidence type="ECO:0000313" key="3">
    <source>
        <dbReference type="Proteomes" id="UP000246099"/>
    </source>
</evidence>
<dbReference type="InterPro" id="IPR029068">
    <property type="entry name" value="Glyas_Bleomycin-R_OHBP_Dase"/>
</dbReference>
<organism evidence="2 3">
    <name type="scientific">Chitinophaga alhagiae</name>
    <dbReference type="NCBI Taxonomy" id="2203219"/>
    <lineage>
        <taxon>Bacteria</taxon>
        <taxon>Pseudomonadati</taxon>
        <taxon>Bacteroidota</taxon>
        <taxon>Chitinophagia</taxon>
        <taxon>Chitinophagales</taxon>
        <taxon>Chitinophagaceae</taxon>
        <taxon>Chitinophaga</taxon>
    </lineage>
</organism>
<dbReference type="InterPro" id="IPR037523">
    <property type="entry name" value="VOC_core"/>
</dbReference>
<dbReference type="PANTHER" id="PTHR33993">
    <property type="entry name" value="GLYOXALASE-RELATED"/>
    <property type="match status" value="1"/>
</dbReference>
<protein>
    <recommendedName>
        <fullName evidence="1">VOC domain-containing protein</fullName>
    </recommendedName>
</protein>
<dbReference type="InterPro" id="IPR004360">
    <property type="entry name" value="Glyas_Fos-R_dOase_dom"/>
</dbReference>
<dbReference type="SUPFAM" id="SSF54593">
    <property type="entry name" value="Glyoxalase/Bleomycin resistance protein/Dihydroxybiphenyl dioxygenase"/>
    <property type="match status" value="1"/>
</dbReference>
<dbReference type="PROSITE" id="PS51819">
    <property type="entry name" value="VOC"/>
    <property type="match status" value="1"/>
</dbReference>
<evidence type="ECO:0000259" key="1">
    <source>
        <dbReference type="PROSITE" id="PS51819"/>
    </source>
</evidence>
<gene>
    <name evidence="2" type="ORF">DLD77_03890</name>
</gene>
<dbReference type="CDD" id="cd07247">
    <property type="entry name" value="SgaA_N_like"/>
    <property type="match status" value="1"/>
</dbReference>
<name>A0ABN5LNR2_9BACT</name>
<evidence type="ECO:0000313" key="2">
    <source>
        <dbReference type="EMBL" id="AWO00899.1"/>
    </source>
</evidence>
<dbReference type="Gene3D" id="3.10.180.10">
    <property type="entry name" value="2,3-Dihydroxybiphenyl 1,2-Dioxygenase, domain 1"/>
    <property type="match status" value="1"/>
</dbReference>
<feature type="domain" description="VOC" evidence="1">
    <location>
        <begin position="7"/>
        <end position="125"/>
    </location>
</feature>
<dbReference type="EMBL" id="CP029600">
    <property type="protein sequence ID" value="AWO00899.1"/>
    <property type="molecule type" value="Genomic_DNA"/>
</dbReference>
<dbReference type="InterPro" id="IPR052164">
    <property type="entry name" value="Anthracycline_SecMetBiosynth"/>
</dbReference>
<reference evidence="2 3" key="1">
    <citation type="submission" date="2018-05" db="EMBL/GenBank/DDBJ databases">
        <title>Chitinophaga sp. nov., isolated from rhizosphere soil of Alhagi.</title>
        <authorList>
            <person name="Liu Y."/>
        </authorList>
    </citation>
    <scope>NUCLEOTIDE SEQUENCE [LARGE SCALE GENOMIC DNA]</scope>
    <source>
        <strain evidence="2 3">T22</strain>
    </source>
</reference>
<dbReference type="Pfam" id="PF00903">
    <property type="entry name" value="Glyoxalase"/>
    <property type="match status" value="1"/>
</dbReference>
<dbReference type="Proteomes" id="UP000246099">
    <property type="component" value="Chromosome"/>
</dbReference>
<dbReference type="PANTHER" id="PTHR33993:SF2">
    <property type="entry name" value="VOC DOMAIN-CONTAINING PROTEIN"/>
    <property type="match status" value="1"/>
</dbReference>
<proteinExistence type="predicted"/>
<accession>A0ABN5LNR2</accession>